<gene>
    <name evidence="16" type="ORF">LKD71_09500</name>
</gene>
<keyword evidence="9 16" id="KW-0418">Kinase</keyword>
<keyword evidence="12" id="KW-0902">Two-component regulatory system</keyword>
<keyword evidence="6" id="KW-0808">Transferase</keyword>
<dbReference type="PANTHER" id="PTHR45528">
    <property type="entry name" value="SENSOR HISTIDINE KINASE CPXA"/>
    <property type="match status" value="1"/>
</dbReference>
<evidence type="ECO:0000256" key="13">
    <source>
        <dbReference type="ARBA" id="ARBA00023136"/>
    </source>
</evidence>
<evidence type="ECO:0000256" key="14">
    <source>
        <dbReference type="SAM" id="Phobius"/>
    </source>
</evidence>
<keyword evidence="4" id="KW-1003">Cell membrane</keyword>
<dbReference type="InterPro" id="IPR005467">
    <property type="entry name" value="His_kinase_dom"/>
</dbReference>
<keyword evidence="7 14" id="KW-0812">Transmembrane</keyword>
<feature type="transmembrane region" description="Helical" evidence="14">
    <location>
        <begin position="20"/>
        <end position="41"/>
    </location>
</feature>
<protein>
    <recommendedName>
        <fullName evidence="3">histidine kinase</fullName>
        <ecNumber evidence="3">2.7.13.3</ecNumber>
    </recommendedName>
</protein>
<evidence type="ECO:0000256" key="5">
    <source>
        <dbReference type="ARBA" id="ARBA00022553"/>
    </source>
</evidence>
<dbReference type="GO" id="GO:0000155">
    <property type="term" value="F:phosphorelay sensor kinase activity"/>
    <property type="evidence" value="ECO:0007669"/>
    <property type="project" value="InterPro"/>
</dbReference>
<dbReference type="PANTHER" id="PTHR45528:SF1">
    <property type="entry name" value="SENSOR HISTIDINE KINASE CPXA"/>
    <property type="match status" value="1"/>
</dbReference>
<dbReference type="Gene3D" id="1.10.287.130">
    <property type="match status" value="1"/>
</dbReference>
<dbReference type="Pfam" id="PF00512">
    <property type="entry name" value="HisKA"/>
    <property type="match status" value="1"/>
</dbReference>
<keyword evidence="10" id="KW-0067">ATP-binding</keyword>
<evidence type="ECO:0000313" key="16">
    <source>
        <dbReference type="EMBL" id="MCC2190036.1"/>
    </source>
</evidence>
<dbReference type="PROSITE" id="PS50109">
    <property type="entry name" value="HIS_KIN"/>
    <property type="match status" value="1"/>
</dbReference>
<dbReference type="InterPro" id="IPR003661">
    <property type="entry name" value="HisK_dim/P_dom"/>
</dbReference>
<evidence type="ECO:0000256" key="7">
    <source>
        <dbReference type="ARBA" id="ARBA00022692"/>
    </source>
</evidence>
<evidence type="ECO:0000256" key="2">
    <source>
        <dbReference type="ARBA" id="ARBA00004651"/>
    </source>
</evidence>
<evidence type="ECO:0000256" key="8">
    <source>
        <dbReference type="ARBA" id="ARBA00022741"/>
    </source>
</evidence>
<dbReference type="InterPro" id="IPR036890">
    <property type="entry name" value="HATPase_C_sf"/>
</dbReference>
<reference evidence="16 17" key="1">
    <citation type="submission" date="2021-10" db="EMBL/GenBank/DDBJ databases">
        <title>Anaerobic single-cell dispensing facilitates the cultivation of human gut bacteria.</title>
        <authorList>
            <person name="Afrizal A."/>
        </authorList>
    </citation>
    <scope>NUCLEOTIDE SEQUENCE [LARGE SCALE GENOMIC DNA]</scope>
    <source>
        <strain evidence="16 17">CLA-AA-H277</strain>
    </source>
</reference>
<evidence type="ECO:0000256" key="12">
    <source>
        <dbReference type="ARBA" id="ARBA00023012"/>
    </source>
</evidence>
<sequence>MKSNKKRQYSKLSKRILNRFFLSLLILLAVMMGGYFLAWFICKQFIWYDYSPFYSLFKTLQMLSPVIVLVVMAVGSITFMRKAIEKPLEYLDTVIDASKTLSEPEAPAISLPEELSDVENELNLARIQSQENLRLRKDAEQRKNDLIMYLAHDLKTPLSSVIGYLTLLHDEGEISPELREKYLSIALDKAERLEDLINEFFEITRFNLSEISLEYHKIDLIRLLEQLVFEFKPMLSGKNLTCTLHTPESLPLHCDPDKIQRVFDNLLRNAVLYSYKNSNIDITARVQEEQVIVTFQNQGDAIPPEKLARIFEQFYRLDTARSSSGGAGLGLAIAKQIVKLHGGSIDAANGEDSIIFTVTLPLS</sequence>
<comment type="catalytic activity">
    <reaction evidence="1">
        <text>ATP + protein L-histidine = ADP + protein N-phospho-L-histidine.</text>
        <dbReference type="EC" id="2.7.13.3"/>
    </reaction>
</comment>
<evidence type="ECO:0000256" key="10">
    <source>
        <dbReference type="ARBA" id="ARBA00022840"/>
    </source>
</evidence>
<dbReference type="SMART" id="SM00387">
    <property type="entry name" value="HATPase_c"/>
    <property type="match status" value="1"/>
</dbReference>
<evidence type="ECO:0000256" key="3">
    <source>
        <dbReference type="ARBA" id="ARBA00012438"/>
    </source>
</evidence>
<dbReference type="Proteomes" id="UP001197875">
    <property type="component" value="Unassembled WGS sequence"/>
</dbReference>
<name>A0AAE3DT04_9FIRM</name>
<keyword evidence="11 14" id="KW-1133">Transmembrane helix</keyword>
<evidence type="ECO:0000259" key="15">
    <source>
        <dbReference type="PROSITE" id="PS50109"/>
    </source>
</evidence>
<dbReference type="SMART" id="SM00388">
    <property type="entry name" value="HisKA"/>
    <property type="match status" value="1"/>
</dbReference>
<proteinExistence type="predicted"/>
<evidence type="ECO:0000256" key="9">
    <source>
        <dbReference type="ARBA" id="ARBA00022777"/>
    </source>
</evidence>
<comment type="subcellular location">
    <subcellularLocation>
        <location evidence="2">Cell membrane</location>
        <topology evidence="2">Multi-pass membrane protein</topology>
    </subcellularLocation>
</comment>
<dbReference type="FunFam" id="3.30.565.10:FF:000013">
    <property type="entry name" value="Two-component sensor histidine kinase"/>
    <property type="match status" value="1"/>
</dbReference>
<comment type="caution">
    <text evidence="16">The sequence shown here is derived from an EMBL/GenBank/DDBJ whole genome shotgun (WGS) entry which is preliminary data.</text>
</comment>
<evidence type="ECO:0000313" key="17">
    <source>
        <dbReference type="Proteomes" id="UP001197875"/>
    </source>
</evidence>
<feature type="transmembrane region" description="Helical" evidence="14">
    <location>
        <begin position="61"/>
        <end position="80"/>
    </location>
</feature>
<evidence type="ECO:0000256" key="6">
    <source>
        <dbReference type="ARBA" id="ARBA00022679"/>
    </source>
</evidence>
<dbReference type="CDD" id="cd00082">
    <property type="entry name" value="HisKA"/>
    <property type="match status" value="1"/>
</dbReference>
<dbReference type="EC" id="2.7.13.3" evidence="3"/>
<dbReference type="InterPro" id="IPR036097">
    <property type="entry name" value="HisK_dim/P_sf"/>
</dbReference>
<dbReference type="EMBL" id="JAJEPR010000013">
    <property type="protein sequence ID" value="MCC2190036.1"/>
    <property type="molecule type" value="Genomic_DNA"/>
</dbReference>
<dbReference type="Gene3D" id="3.30.565.10">
    <property type="entry name" value="Histidine kinase-like ATPase, C-terminal domain"/>
    <property type="match status" value="1"/>
</dbReference>
<evidence type="ECO:0000256" key="1">
    <source>
        <dbReference type="ARBA" id="ARBA00000085"/>
    </source>
</evidence>
<keyword evidence="13 14" id="KW-0472">Membrane</keyword>
<keyword evidence="8" id="KW-0547">Nucleotide-binding</keyword>
<evidence type="ECO:0000256" key="11">
    <source>
        <dbReference type="ARBA" id="ARBA00022989"/>
    </source>
</evidence>
<dbReference type="GO" id="GO:0005886">
    <property type="term" value="C:plasma membrane"/>
    <property type="evidence" value="ECO:0007669"/>
    <property type="project" value="UniProtKB-SubCell"/>
</dbReference>
<keyword evidence="5" id="KW-0597">Phosphoprotein</keyword>
<accession>A0AAE3DT04</accession>
<organism evidence="16 17">
    <name type="scientific">Fusicatenibacter faecihominis</name>
    <dbReference type="NCBI Taxonomy" id="2881276"/>
    <lineage>
        <taxon>Bacteria</taxon>
        <taxon>Bacillati</taxon>
        <taxon>Bacillota</taxon>
        <taxon>Clostridia</taxon>
        <taxon>Lachnospirales</taxon>
        <taxon>Lachnospiraceae</taxon>
        <taxon>Fusicatenibacter</taxon>
    </lineage>
</organism>
<feature type="domain" description="Histidine kinase" evidence="15">
    <location>
        <begin position="149"/>
        <end position="363"/>
    </location>
</feature>
<keyword evidence="17" id="KW-1185">Reference proteome</keyword>
<dbReference type="GO" id="GO:0005524">
    <property type="term" value="F:ATP binding"/>
    <property type="evidence" value="ECO:0007669"/>
    <property type="project" value="UniProtKB-KW"/>
</dbReference>
<dbReference type="Pfam" id="PF02518">
    <property type="entry name" value="HATPase_c"/>
    <property type="match status" value="1"/>
</dbReference>
<dbReference type="AlphaFoldDB" id="A0AAE3DT04"/>
<dbReference type="RefSeq" id="WP_227615226.1">
    <property type="nucleotide sequence ID" value="NZ_JAJEPR010000013.1"/>
</dbReference>
<dbReference type="InterPro" id="IPR004358">
    <property type="entry name" value="Sig_transdc_His_kin-like_C"/>
</dbReference>
<dbReference type="InterPro" id="IPR050398">
    <property type="entry name" value="HssS/ArlS-like"/>
</dbReference>
<evidence type="ECO:0000256" key="4">
    <source>
        <dbReference type="ARBA" id="ARBA00022475"/>
    </source>
</evidence>
<dbReference type="SUPFAM" id="SSF47384">
    <property type="entry name" value="Homodimeric domain of signal transducing histidine kinase"/>
    <property type="match status" value="1"/>
</dbReference>
<dbReference type="InterPro" id="IPR003594">
    <property type="entry name" value="HATPase_dom"/>
</dbReference>
<dbReference type="SUPFAM" id="SSF55874">
    <property type="entry name" value="ATPase domain of HSP90 chaperone/DNA topoisomerase II/histidine kinase"/>
    <property type="match status" value="1"/>
</dbReference>
<dbReference type="PRINTS" id="PR00344">
    <property type="entry name" value="BCTRLSENSOR"/>
</dbReference>